<organism evidence="1 2">
    <name type="scientific">Candidatus Desulfobia pelagia</name>
    <dbReference type="NCBI Taxonomy" id="2841692"/>
    <lineage>
        <taxon>Bacteria</taxon>
        <taxon>Pseudomonadati</taxon>
        <taxon>Thermodesulfobacteriota</taxon>
        <taxon>Desulfobulbia</taxon>
        <taxon>Desulfobulbales</taxon>
        <taxon>Desulfobulbaceae</taxon>
        <taxon>Candidatus Desulfobia</taxon>
    </lineage>
</organism>
<evidence type="ECO:0000313" key="2">
    <source>
        <dbReference type="Proteomes" id="UP000614424"/>
    </source>
</evidence>
<evidence type="ECO:0000313" key="1">
    <source>
        <dbReference type="EMBL" id="MBC8318386.1"/>
    </source>
</evidence>
<dbReference type="EMBL" id="JACNJZ010000155">
    <property type="protein sequence ID" value="MBC8318386.1"/>
    <property type="molecule type" value="Genomic_DNA"/>
</dbReference>
<protein>
    <submittedName>
        <fullName evidence="1">Uncharacterized protein</fullName>
    </submittedName>
</protein>
<sequence>MKEKRFSFSLCVACVALLVLVSGCVTLSGEKKSDMVPVRSGEPMVYIHPLSSDLSRAKVAVLPFLMPEGAAREDGRGVAAVFRDVFLAKETFQTIRLVDEYYGTLEEGMALGRKKGGDLVVAGQVHYALAGTELGGSRLDVSLRILDIHTGDTVWYIEQTVDQPVDYPDISAIALLVDIFTPSRVRSSGGAPAVANMLVRVASDMADVVSGEKTGAMM</sequence>
<dbReference type="Proteomes" id="UP000614424">
    <property type="component" value="Unassembled WGS sequence"/>
</dbReference>
<proteinExistence type="predicted"/>
<name>A0A8J6ND12_9BACT</name>
<reference evidence="1 2" key="1">
    <citation type="submission" date="2020-08" db="EMBL/GenBank/DDBJ databases">
        <title>Bridging the membrane lipid divide: bacteria of the FCB group superphylum have the potential to synthesize archaeal ether lipids.</title>
        <authorList>
            <person name="Villanueva L."/>
            <person name="Von Meijenfeldt F.A.B."/>
            <person name="Westbye A.B."/>
            <person name="Yadav S."/>
            <person name="Hopmans E.C."/>
            <person name="Dutilh B.E."/>
            <person name="Sinninghe Damste J.S."/>
        </authorList>
    </citation>
    <scope>NUCLEOTIDE SEQUENCE [LARGE SCALE GENOMIC DNA]</scope>
    <source>
        <strain evidence="1">NIOZ-UU47</strain>
    </source>
</reference>
<dbReference type="PROSITE" id="PS51257">
    <property type="entry name" value="PROKAR_LIPOPROTEIN"/>
    <property type="match status" value="1"/>
</dbReference>
<comment type="caution">
    <text evidence="1">The sequence shown here is derived from an EMBL/GenBank/DDBJ whole genome shotgun (WGS) entry which is preliminary data.</text>
</comment>
<accession>A0A8J6ND12</accession>
<dbReference type="AlphaFoldDB" id="A0A8J6ND12"/>
<gene>
    <name evidence="1" type="ORF">H8E41_10815</name>
</gene>